<dbReference type="InterPro" id="IPR017451">
    <property type="entry name" value="F-box-assoc_interact_dom"/>
</dbReference>
<dbReference type="NCBIfam" id="TIGR01640">
    <property type="entry name" value="F_box_assoc_1"/>
    <property type="match status" value="1"/>
</dbReference>
<dbReference type="Gramene" id="OIV95875">
    <property type="protein sequence ID" value="OIV95875"/>
    <property type="gene ID" value="TanjilG_06851"/>
</dbReference>
<dbReference type="EMBL" id="CM007376">
    <property type="protein sequence ID" value="OIV95875.1"/>
    <property type="molecule type" value="Genomic_DNA"/>
</dbReference>
<dbReference type="InterPro" id="IPR006527">
    <property type="entry name" value="F-box-assoc_dom_typ1"/>
</dbReference>
<dbReference type="SUPFAM" id="SSF81383">
    <property type="entry name" value="F-box domain"/>
    <property type="match status" value="1"/>
</dbReference>
<dbReference type="SMART" id="SM00256">
    <property type="entry name" value="FBOX"/>
    <property type="match status" value="1"/>
</dbReference>
<evidence type="ECO:0000313" key="3">
    <source>
        <dbReference type="Proteomes" id="UP000188354"/>
    </source>
</evidence>
<proteinExistence type="predicted"/>
<protein>
    <recommendedName>
        <fullName evidence="1">F-box domain-containing protein</fullName>
    </recommendedName>
</protein>
<accession>A0A1J7G5U0</accession>
<evidence type="ECO:0000259" key="1">
    <source>
        <dbReference type="PROSITE" id="PS50181"/>
    </source>
</evidence>
<feature type="domain" description="F-box" evidence="1">
    <location>
        <begin position="8"/>
        <end position="54"/>
    </location>
</feature>
<dbReference type="InterPro" id="IPR001810">
    <property type="entry name" value="F-box_dom"/>
</dbReference>
<dbReference type="PROSITE" id="PS50181">
    <property type="entry name" value="FBOX"/>
    <property type="match status" value="1"/>
</dbReference>
<name>A0A1J7G5U0_LUPAN</name>
<dbReference type="Pfam" id="PF07734">
    <property type="entry name" value="FBA_1"/>
    <property type="match status" value="1"/>
</dbReference>
<gene>
    <name evidence="2" type="ORF">TanjilG_06851</name>
</gene>
<dbReference type="Gene3D" id="1.20.1280.50">
    <property type="match status" value="1"/>
</dbReference>
<dbReference type="Pfam" id="PF00646">
    <property type="entry name" value="F-box"/>
    <property type="match status" value="1"/>
</dbReference>
<dbReference type="KEGG" id="lang:109330353"/>
<dbReference type="STRING" id="3871.A0A1J7G5U0"/>
<dbReference type="AlphaFoldDB" id="A0A1J7G5U0"/>
<dbReference type="InterPro" id="IPR036047">
    <property type="entry name" value="F-box-like_dom_sf"/>
</dbReference>
<dbReference type="PANTHER" id="PTHR31672">
    <property type="entry name" value="BNACNNG10540D PROTEIN"/>
    <property type="match status" value="1"/>
</dbReference>
<dbReference type="OrthoDB" id="591557at2759"/>
<dbReference type="OMA" id="GAIAYRT"/>
<dbReference type="PANTHER" id="PTHR31672:SF13">
    <property type="entry name" value="F-BOX PROTEIN CPR30-LIKE"/>
    <property type="match status" value="1"/>
</dbReference>
<evidence type="ECO:0000313" key="2">
    <source>
        <dbReference type="EMBL" id="OIV95875.1"/>
    </source>
</evidence>
<dbReference type="InterPro" id="IPR050796">
    <property type="entry name" value="SCF_F-box_component"/>
</dbReference>
<organism evidence="2 3">
    <name type="scientific">Lupinus angustifolius</name>
    <name type="common">Narrow-leaved blue lupine</name>
    <dbReference type="NCBI Taxonomy" id="3871"/>
    <lineage>
        <taxon>Eukaryota</taxon>
        <taxon>Viridiplantae</taxon>
        <taxon>Streptophyta</taxon>
        <taxon>Embryophyta</taxon>
        <taxon>Tracheophyta</taxon>
        <taxon>Spermatophyta</taxon>
        <taxon>Magnoliopsida</taxon>
        <taxon>eudicotyledons</taxon>
        <taxon>Gunneridae</taxon>
        <taxon>Pentapetalae</taxon>
        <taxon>rosids</taxon>
        <taxon>fabids</taxon>
        <taxon>Fabales</taxon>
        <taxon>Fabaceae</taxon>
        <taxon>Papilionoideae</taxon>
        <taxon>50 kb inversion clade</taxon>
        <taxon>genistoids sensu lato</taxon>
        <taxon>core genistoids</taxon>
        <taxon>Genisteae</taxon>
        <taxon>Lupinus</taxon>
    </lineage>
</organism>
<dbReference type="Proteomes" id="UP000188354">
    <property type="component" value="Chromosome LG16"/>
</dbReference>
<reference evidence="2 3" key="1">
    <citation type="journal article" date="2017" name="Plant Biotechnol. J.">
        <title>A comprehensive draft genome sequence for lupin (Lupinus angustifolius), an emerging health food: insights into plant-microbe interactions and legume evolution.</title>
        <authorList>
            <person name="Hane J.K."/>
            <person name="Ming Y."/>
            <person name="Kamphuis L.G."/>
            <person name="Nelson M.N."/>
            <person name="Garg G."/>
            <person name="Atkins C.A."/>
            <person name="Bayer P.E."/>
            <person name="Bravo A."/>
            <person name="Bringans S."/>
            <person name="Cannon S."/>
            <person name="Edwards D."/>
            <person name="Foley R."/>
            <person name="Gao L.L."/>
            <person name="Harrison M.J."/>
            <person name="Huang W."/>
            <person name="Hurgobin B."/>
            <person name="Li S."/>
            <person name="Liu C.W."/>
            <person name="McGrath A."/>
            <person name="Morahan G."/>
            <person name="Murray J."/>
            <person name="Weller J."/>
            <person name="Jian J."/>
            <person name="Singh K.B."/>
        </authorList>
    </citation>
    <scope>NUCLEOTIDE SEQUENCE [LARGE SCALE GENOMIC DNA]</scope>
    <source>
        <strain evidence="3">cv. Tanjil</strain>
        <tissue evidence="2">Whole plant</tissue>
    </source>
</reference>
<keyword evidence="3" id="KW-1185">Reference proteome</keyword>
<sequence>MPHGESPHAPIPTLPFELITEILSRIPVKFLMQFNCVCKPWKTLISDPKFAKKHLSTVTTTNLILSFMNPSREFLIRSYSLQSLFKSLTSIPMNLNYPLNNRNRFDVMVGSCDGMICFAIDQNWALLWNPSIRKFKKLPSLDNPKQEGSYTIYGFGYDCLSDTYKVVGVFCYECGSGGAIAYRTEVKVHTLGTDYWRRIQEFPSGVPFDSSGKFVCGAINWLASGSDAFNSSWVIVSLDLGKESYEELLQPDYGEVAVVTLTLGSLRDCLCVLAHGDTFSDVWLMKDYGNKESWTKLYRVPYMENTDSLPYTKALCISENDEVLLEFQSTLVVYNSRNGTFRVPEIQDISGWAIPEIYVESLISPCS</sequence>
<dbReference type="CDD" id="cd22157">
    <property type="entry name" value="F-box_AtFBW1-like"/>
    <property type="match status" value="1"/>
</dbReference>